<protein>
    <submittedName>
        <fullName evidence="1">Uncharacterized protein</fullName>
    </submittedName>
</protein>
<gene>
    <name evidence="1" type="ORF">SCHPADRAFT_516375</name>
</gene>
<dbReference type="AlphaFoldDB" id="A0A0H2RF41"/>
<dbReference type="Proteomes" id="UP000053477">
    <property type="component" value="Unassembled WGS sequence"/>
</dbReference>
<evidence type="ECO:0000313" key="2">
    <source>
        <dbReference type="Proteomes" id="UP000053477"/>
    </source>
</evidence>
<reference evidence="1 2" key="1">
    <citation type="submission" date="2015-04" db="EMBL/GenBank/DDBJ databases">
        <title>Complete genome sequence of Schizopora paradoxa KUC8140, a cosmopolitan wood degrader in East Asia.</title>
        <authorList>
            <consortium name="DOE Joint Genome Institute"/>
            <person name="Min B."/>
            <person name="Park H."/>
            <person name="Jang Y."/>
            <person name="Kim J.-J."/>
            <person name="Kim K.H."/>
            <person name="Pangilinan J."/>
            <person name="Lipzen A."/>
            <person name="Riley R."/>
            <person name="Grigoriev I.V."/>
            <person name="Spatafora J.W."/>
            <person name="Choi I.-G."/>
        </authorList>
    </citation>
    <scope>NUCLEOTIDE SEQUENCE [LARGE SCALE GENOMIC DNA]</scope>
    <source>
        <strain evidence="1 2">KUC8140</strain>
    </source>
</reference>
<accession>A0A0H2RF41</accession>
<dbReference type="InParanoid" id="A0A0H2RF41"/>
<evidence type="ECO:0000313" key="1">
    <source>
        <dbReference type="EMBL" id="KLO10465.1"/>
    </source>
</evidence>
<organism evidence="1 2">
    <name type="scientific">Schizopora paradoxa</name>
    <dbReference type="NCBI Taxonomy" id="27342"/>
    <lineage>
        <taxon>Eukaryota</taxon>
        <taxon>Fungi</taxon>
        <taxon>Dikarya</taxon>
        <taxon>Basidiomycota</taxon>
        <taxon>Agaricomycotina</taxon>
        <taxon>Agaricomycetes</taxon>
        <taxon>Hymenochaetales</taxon>
        <taxon>Schizoporaceae</taxon>
        <taxon>Schizopora</taxon>
    </lineage>
</organism>
<dbReference type="EMBL" id="KQ086025">
    <property type="protein sequence ID" value="KLO10465.1"/>
    <property type="molecule type" value="Genomic_DNA"/>
</dbReference>
<proteinExistence type="predicted"/>
<keyword evidence="2" id="KW-1185">Reference proteome</keyword>
<sequence>MPLRFVTLVGSGWSLRAVASRSLRQATTNLFKDSQPPTNFARLTRLRALADILQLRYCGASFRFPTCSSPLSSSMVLFVGHLPAQNRLHIAHRILFRSLLGSS</sequence>
<name>A0A0H2RF41_9AGAM</name>